<feature type="compositionally biased region" description="Basic residues" evidence="2">
    <location>
        <begin position="483"/>
        <end position="494"/>
    </location>
</feature>
<proteinExistence type="predicted"/>
<dbReference type="Pfam" id="PF00439">
    <property type="entry name" value="Bromodomain"/>
    <property type="match status" value="1"/>
</dbReference>
<feature type="compositionally biased region" description="Polar residues" evidence="2">
    <location>
        <begin position="414"/>
        <end position="434"/>
    </location>
</feature>
<name>A0A0B1TGT0_OESDE</name>
<sequence length="494" mass="55712">MHQDIRQLAVAAEQFNEPSSAIVRNSRIVVEALIRFSRDPLLDDIVNVYDSLFDLPSEQIVEYCRRQLPKIAVDDEILKHLAENSQNDGPIEPGWKTDCRAILRSVMDDPCASHFLEANAATNEDVAAALQQTCDLTSLMEALERGDIDQPATLLHDVEKMVHACKTNIDDKRSPVTSSTLVFVYRDSLALGSLFAERMKGVISQYERIWKSLIDPAGRSLRKRSHRERAQSKYNTRSHDRKRSSNFDPLQPSTSQSNRTGVLPGYYRDLVNGRVATHTSARRSSTRRVSPSTNVSPLLRSRAGHSQDHVATSDDSAPSISSPIRNRTSARKRQLDRELPNDSANFPASSAALFSSPPSSVPRSDDEPHDESIPGDNEDDDSPQEDYEEDALVRSSRTKPKRKVRRSSEESEDTPCSQPTRRNNGRYSTRSANSAKRRRIESESEQELSPRRNRSTRRNVTNISYAESDEDSAPDFPEMSSRGRLRKPRRAVHY</sequence>
<feature type="compositionally biased region" description="Low complexity" evidence="2">
    <location>
        <begin position="313"/>
        <end position="324"/>
    </location>
</feature>
<evidence type="ECO:0000256" key="2">
    <source>
        <dbReference type="SAM" id="MobiDB-lite"/>
    </source>
</evidence>
<evidence type="ECO:0000313" key="4">
    <source>
        <dbReference type="EMBL" id="KHJ96743.1"/>
    </source>
</evidence>
<dbReference type="OrthoDB" id="10265743at2759"/>
<dbReference type="InterPro" id="IPR036427">
    <property type="entry name" value="Bromodomain-like_sf"/>
</dbReference>
<feature type="compositionally biased region" description="Basic residues" evidence="2">
    <location>
        <begin position="396"/>
        <end position="405"/>
    </location>
</feature>
<dbReference type="EMBL" id="KN549596">
    <property type="protein sequence ID" value="KHJ96743.1"/>
    <property type="molecule type" value="Genomic_DNA"/>
</dbReference>
<protein>
    <recommendedName>
        <fullName evidence="3">Bromo domain-containing protein</fullName>
    </recommendedName>
</protein>
<accession>A0A0B1TGT0</accession>
<keyword evidence="1" id="KW-0103">Bromodomain</keyword>
<feature type="domain" description="Bromo" evidence="3">
    <location>
        <begin position="99"/>
        <end position="167"/>
    </location>
</feature>
<dbReference type="Proteomes" id="UP000053660">
    <property type="component" value="Unassembled WGS sequence"/>
</dbReference>
<evidence type="ECO:0000259" key="3">
    <source>
        <dbReference type="Pfam" id="PF00439"/>
    </source>
</evidence>
<organism evidence="4 5">
    <name type="scientific">Oesophagostomum dentatum</name>
    <name type="common">Nodular worm</name>
    <dbReference type="NCBI Taxonomy" id="61180"/>
    <lineage>
        <taxon>Eukaryota</taxon>
        <taxon>Metazoa</taxon>
        <taxon>Ecdysozoa</taxon>
        <taxon>Nematoda</taxon>
        <taxon>Chromadorea</taxon>
        <taxon>Rhabditida</taxon>
        <taxon>Rhabditina</taxon>
        <taxon>Rhabditomorpha</taxon>
        <taxon>Strongyloidea</taxon>
        <taxon>Strongylidae</taxon>
        <taxon>Oesophagostomum</taxon>
    </lineage>
</organism>
<feature type="compositionally biased region" description="Low complexity" evidence="2">
    <location>
        <begin position="343"/>
        <end position="362"/>
    </location>
</feature>
<evidence type="ECO:0000313" key="5">
    <source>
        <dbReference type="Proteomes" id="UP000053660"/>
    </source>
</evidence>
<evidence type="ECO:0000256" key="1">
    <source>
        <dbReference type="ARBA" id="ARBA00023117"/>
    </source>
</evidence>
<keyword evidence="5" id="KW-1185">Reference proteome</keyword>
<gene>
    <name evidence="4" type="ORF">OESDEN_03291</name>
</gene>
<feature type="compositionally biased region" description="Basic and acidic residues" evidence="2">
    <location>
        <begin position="363"/>
        <end position="372"/>
    </location>
</feature>
<reference evidence="4 5" key="1">
    <citation type="submission" date="2014-03" db="EMBL/GenBank/DDBJ databases">
        <title>Draft genome of the hookworm Oesophagostomum dentatum.</title>
        <authorList>
            <person name="Mitreva M."/>
        </authorList>
    </citation>
    <scope>NUCLEOTIDE SEQUENCE [LARGE SCALE GENOMIC DNA]</scope>
    <source>
        <strain evidence="4 5">OD-Hann</strain>
    </source>
</reference>
<dbReference type="InterPro" id="IPR001487">
    <property type="entry name" value="Bromodomain"/>
</dbReference>
<dbReference type="AlphaFoldDB" id="A0A0B1TGT0"/>
<feature type="compositionally biased region" description="Acidic residues" evidence="2">
    <location>
        <begin position="376"/>
        <end position="390"/>
    </location>
</feature>
<dbReference type="Gene3D" id="1.20.920.10">
    <property type="entry name" value="Bromodomain-like"/>
    <property type="match status" value="1"/>
</dbReference>
<feature type="compositionally biased region" description="Polar residues" evidence="2">
    <location>
        <begin position="246"/>
        <end position="260"/>
    </location>
</feature>
<feature type="region of interest" description="Disordered" evidence="2">
    <location>
        <begin position="220"/>
        <end position="494"/>
    </location>
</feature>